<protein>
    <submittedName>
        <fullName evidence="19">Enoyl-CoA hydratase/3-hydroxyacyl-CoA dehydrogenase</fullName>
    </submittedName>
</protein>
<evidence type="ECO:0000256" key="15">
    <source>
        <dbReference type="ARBA" id="ARBA00023709"/>
    </source>
</evidence>
<dbReference type="AlphaFoldDB" id="A0A061RDI8"/>
<comment type="catalytic activity">
    <reaction evidence="1">
        <text>a (3Z)-enoyl-CoA = a 4-saturated (2E)-enoyl-CoA</text>
        <dbReference type="Rhea" id="RHEA:45900"/>
        <dbReference type="ChEBI" id="CHEBI:85097"/>
        <dbReference type="ChEBI" id="CHEBI:85489"/>
        <dbReference type="EC" id="5.3.3.8"/>
    </reaction>
</comment>
<evidence type="ECO:0000256" key="3">
    <source>
        <dbReference type="ARBA" id="ARBA00004275"/>
    </source>
</evidence>
<evidence type="ECO:0000256" key="4">
    <source>
        <dbReference type="ARBA" id="ARBA00005005"/>
    </source>
</evidence>
<evidence type="ECO:0000256" key="11">
    <source>
        <dbReference type="ARBA" id="ARBA00023235"/>
    </source>
</evidence>
<dbReference type="InterPro" id="IPR006108">
    <property type="entry name" value="3HC_DH_C"/>
</dbReference>
<dbReference type="InterPro" id="IPR001753">
    <property type="entry name" value="Enoyl-CoA_hydra/iso"/>
</dbReference>
<comment type="catalytic activity">
    <reaction evidence="14">
        <text>(3S)-3-hydroxybutanoyl-CoA = (3R)-3-hydroxybutanoyl-CoA</text>
        <dbReference type="Rhea" id="RHEA:21760"/>
        <dbReference type="ChEBI" id="CHEBI:57315"/>
        <dbReference type="ChEBI" id="CHEBI:57316"/>
        <dbReference type="EC" id="5.1.2.3"/>
    </reaction>
</comment>
<dbReference type="GO" id="GO:0008692">
    <property type="term" value="F:3-hydroxybutyryl-CoA epimerase activity"/>
    <property type="evidence" value="ECO:0007669"/>
    <property type="project" value="UniProtKB-EC"/>
</dbReference>
<keyword evidence="6" id="KW-0276">Fatty acid metabolism</keyword>
<dbReference type="GO" id="GO:0003857">
    <property type="term" value="F:(3S)-3-hydroxyacyl-CoA dehydrogenase (NAD+) activity"/>
    <property type="evidence" value="ECO:0007669"/>
    <property type="project" value="TreeGrafter"/>
</dbReference>
<comment type="subcellular location">
    <subcellularLocation>
        <location evidence="3">Peroxisome</location>
    </subcellularLocation>
</comment>
<evidence type="ECO:0000256" key="14">
    <source>
        <dbReference type="ARBA" id="ARBA00023701"/>
    </source>
</evidence>
<organism evidence="19">
    <name type="scientific">Tetraselmis sp. GSL018</name>
    <dbReference type="NCBI Taxonomy" id="582737"/>
    <lineage>
        <taxon>Eukaryota</taxon>
        <taxon>Viridiplantae</taxon>
        <taxon>Chlorophyta</taxon>
        <taxon>core chlorophytes</taxon>
        <taxon>Chlorodendrophyceae</taxon>
        <taxon>Chlorodendrales</taxon>
        <taxon>Chlorodendraceae</taxon>
        <taxon>Tetraselmis</taxon>
    </lineage>
</organism>
<dbReference type="InterPro" id="IPR008927">
    <property type="entry name" value="6-PGluconate_DH-like_C_sf"/>
</dbReference>
<name>A0A061RDI8_9CHLO</name>
<feature type="domain" description="3-hydroxyacyl-CoA dehydrogenase C-terminal" evidence="17">
    <location>
        <begin position="622"/>
        <end position="706"/>
    </location>
</feature>
<dbReference type="GO" id="GO:0004300">
    <property type="term" value="F:enoyl-CoA hydratase activity"/>
    <property type="evidence" value="ECO:0007669"/>
    <property type="project" value="UniProtKB-EC"/>
</dbReference>
<dbReference type="GO" id="GO:0005777">
    <property type="term" value="C:peroxisome"/>
    <property type="evidence" value="ECO:0007669"/>
    <property type="project" value="UniProtKB-SubCell"/>
</dbReference>
<reference evidence="19" key="1">
    <citation type="submission" date="2014-05" db="EMBL/GenBank/DDBJ databases">
        <title>The transcriptome of the halophilic microalga Tetraselmis sp. GSL018 isolated from the Great Salt Lake, Utah.</title>
        <authorList>
            <person name="Jinkerson R.E."/>
            <person name="D'Adamo S."/>
            <person name="Posewitz M.C."/>
        </authorList>
    </citation>
    <scope>NUCLEOTIDE SEQUENCE</scope>
    <source>
        <strain evidence="19">GSL018</strain>
    </source>
</reference>
<evidence type="ECO:0000256" key="5">
    <source>
        <dbReference type="ARBA" id="ARBA00011245"/>
    </source>
</evidence>
<gene>
    <name evidence="19" type="primary">MFP2</name>
    <name evidence="20" type="ORF">TSPGSL018_4025</name>
    <name evidence="19" type="ORF">TSPGSL018_7777</name>
</gene>
<dbReference type="Gene3D" id="1.10.1040.50">
    <property type="match status" value="1"/>
</dbReference>
<evidence type="ECO:0000256" key="8">
    <source>
        <dbReference type="ARBA" id="ARBA00023027"/>
    </source>
</evidence>
<dbReference type="GO" id="GO:0070403">
    <property type="term" value="F:NAD+ binding"/>
    <property type="evidence" value="ECO:0007669"/>
    <property type="project" value="InterPro"/>
</dbReference>
<comment type="pathway">
    <text evidence="4">Lipid metabolism; fatty acid beta-oxidation.</text>
</comment>
<comment type="catalytic activity">
    <reaction evidence="16">
        <text>a 4-saturated-(3S)-3-hydroxyacyl-CoA = a (3E)-enoyl-CoA + H2O</text>
        <dbReference type="Rhea" id="RHEA:20724"/>
        <dbReference type="ChEBI" id="CHEBI:15377"/>
        <dbReference type="ChEBI" id="CHEBI:58521"/>
        <dbReference type="ChEBI" id="CHEBI:137480"/>
        <dbReference type="EC" id="4.2.1.17"/>
    </reaction>
</comment>
<keyword evidence="7" id="KW-0560">Oxidoreductase</keyword>
<dbReference type="InterPro" id="IPR036291">
    <property type="entry name" value="NAD(P)-bd_dom_sf"/>
</dbReference>
<dbReference type="SUPFAM" id="SSF48179">
    <property type="entry name" value="6-phosphogluconate dehydrogenase C-terminal domain-like"/>
    <property type="match status" value="2"/>
</dbReference>
<evidence type="ECO:0000256" key="10">
    <source>
        <dbReference type="ARBA" id="ARBA00023140"/>
    </source>
</evidence>
<feature type="domain" description="3-hydroxyacyl-CoA dehydrogenase C-terminal" evidence="17">
    <location>
        <begin position="485"/>
        <end position="579"/>
    </location>
</feature>
<dbReference type="PANTHER" id="PTHR23309:SF49">
    <property type="entry name" value="PEROXISOMAL BIFUNCTIONAL ENZYME"/>
    <property type="match status" value="1"/>
</dbReference>
<evidence type="ECO:0000256" key="13">
    <source>
        <dbReference type="ARBA" id="ARBA00023268"/>
    </source>
</evidence>
<accession>A0A061RDI8</accession>
<dbReference type="FunFam" id="1.10.1040.50:FF:000004">
    <property type="entry name" value="Peroxisomal fatty acid beta-oxidation multifunctional protein"/>
    <property type="match status" value="1"/>
</dbReference>
<evidence type="ECO:0000313" key="19">
    <source>
        <dbReference type="EMBL" id="JAC68854.1"/>
    </source>
</evidence>
<keyword evidence="9" id="KW-0443">Lipid metabolism</keyword>
<dbReference type="GO" id="GO:0004165">
    <property type="term" value="F:delta(3)-delta(2)-enoyl-CoA isomerase activity"/>
    <property type="evidence" value="ECO:0007669"/>
    <property type="project" value="UniProtKB-EC"/>
</dbReference>
<dbReference type="InterPro" id="IPR029045">
    <property type="entry name" value="ClpP/crotonase-like_dom_sf"/>
</dbReference>
<evidence type="ECO:0000256" key="2">
    <source>
        <dbReference type="ARBA" id="ARBA00000765"/>
    </source>
</evidence>
<proteinExistence type="predicted"/>
<dbReference type="GO" id="GO:0006635">
    <property type="term" value="P:fatty acid beta-oxidation"/>
    <property type="evidence" value="ECO:0007669"/>
    <property type="project" value="UniProtKB-UniPathway"/>
</dbReference>
<evidence type="ECO:0000256" key="16">
    <source>
        <dbReference type="ARBA" id="ARBA00023717"/>
    </source>
</evidence>
<keyword evidence="10" id="KW-0576">Peroxisome</keyword>
<evidence type="ECO:0000259" key="18">
    <source>
        <dbReference type="Pfam" id="PF02737"/>
    </source>
</evidence>
<dbReference type="SUPFAM" id="SSF51735">
    <property type="entry name" value="NAD(P)-binding Rossmann-fold domains"/>
    <property type="match status" value="1"/>
</dbReference>
<dbReference type="Pfam" id="PF02737">
    <property type="entry name" value="3HCDH_N"/>
    <property type="match status" value="1"/>
</dbReference>
<feature type="domain" description="3-hydroxyacyl-CoA dehydrogenase NAD binding" evidence="18">
    <location>
        <begin position="305"/>
        <end position="482"/>
    </location>
</feature>
<keyword evidence="8" id="KW-0520">NAD</keyword>
<dbReference type="InterPro" id="IPR006176">
    <property type="entry name" value="3-OHacyl-CoA_DH_NAD-bd"/>
</dbReference>
<dbReference type="Pfam" id="PF00378">
    <property type="entry name" value="ECH_1"/>
    <property type="match status" value="1"/>
</dbReference>
<comment type="catalytic activity">
    <reaction evidence="15">
        <text>a (3S)-3-hydroxyacyl-CoA = a (2E)-enoyl-CoA + H2O</text>
        <dbReference type="Rhea" id="RHEA:16105"/>
        <dbReference type="ChEBI" id="CHEBI:15377"/>
        <dbReference type="ChEBI" id="CHEBI:57318"/>
        <dbReference type="ChEBI" id="CHEBI:58856"/>
        <dbReference type="EC" id="4.2.1.17"/>
    </reaction>
</comment>
<dbReference type="EMBL" id="GBEZ01017484">
    <property type="protein sequence ID" value="JAC68854.1"/>
    <property type="molecule type" value="Transcribed_RNA"/>
</dbReference>
<dbReference type="Gene3D" id="3.90.226.10">
    <property type="entry name" value="2-enoyl-CoA Hydratase, Chain A, domain 1"/>
    <property type="match status" value="1"/>
</dbReference>
<dbReference type="CDD" id="cd06558">
    <property type="entry name" value="crotonase-like"/>
    <property type="match status" value="1"/>
</dbReference>
<comment type="catalytic activity">
    <reaction evidence="2">
        <text>a (3E)-enoyl-CoA = a 4-saturated (2E)-enoyl-CoA</text>
        <dbReference type="Rhea" id="RHEA:45228"/>
        <dbReference type="ChEBI" id="CHEBI:58521"/>
        <dbReference type="ChEBI" id="CHEBI:85097"/>
        <dbReference type="EC" id="5.3.3.8"/>
    </reaction>
</comment>
<comment type="subunit">
    <text evidence="5">Monomer.</text>
</comment>
<dbReference type="SUPFAM" id="SSF52096">
    <property type="entry name" value="ClpP/crotonase"/>
    <property type="match status" value="1"/>
</dbReference>
<dbReference type="UniPathway" id="UPA00659"/>
<dbReference type="PANTHER" id="PTHR23309">
    <property type="entry name" value="3-HYDROXYACYL-COA DEHYROGENASE"/>
    <property type="match status" value="1"/>
</dbReference>
<evidence type="ECO:0000256" key="7">
    <source>
        <dbReference type="ARBA" id="ARBA00023002"/>
    </source>
</evidence>
<keyword evidence="11" id="KW-0413">Isomerase</keyword>
<evidence type="ECO:0000259" key="17">
    <source>
        <dbReference type="Pfam" id="PF00725"/>
    </source>
</evidence>
<evidence type="ECO:0000256" key="9">
    <source>
        <dbReference type="ARBA" id="ARBA00023098"/>
    </source>
</evidence>
<evidence type="ECO:0000256" key="12">
    <source>
        <dbReference type="ARBA" id="ARBA00023239"/>
    </source>
</evidence>
<keyword evidence="12" id="KW-0456">Lyase</keyword>
<dbReference type="Gene3D" id="3.40.50.720">
    <property type="entry name" value="NAD(P)-binding Rossmann-like Domain"/>
    <property type="match status" value="1"/>
</dbReference>
<evidence type="ECO:0000256" key="1">
    <source>
        <dbReference type="ARBA" id="ARBA00000452"/>
    </source>
</evidence>
<keyword evidence="13" id="KW-0511">Multifunctional enzyme</keyword>
<sequence>MVPQTRLRIFSDGIAILELCNPPVNALHPKVLQDLGTCLEQANSDPAVKAIVITGAGSSFCAGFDINQFVSGGRGLDSDVNNLLNTIVEDGPKPTVAAIRGTALGGGLEVAMACNARVCSPRATLGLPELQLGIIPGMGGTQRLPRLVGLAKGVEMILGSKPVSGTKAKALGLVDAVCTDETVLVVARQLALALALGERPRRRALRSSDRLEPTAEGREVLRQARERTAKGSPHLRHPLLCLDAIETGFLRGGQAGLKAEKEAFEKSAALDTHKALVHIFFARRNIKKVRGITDQGLRARPVKCVAVVGGGLMGSGIATAAALSGVRVILKEVDEKFLTAGMGRIQANLKGAVKKGQMKEEQAHKVMGLVKGALDYSSFREADMVIEAALEDVGLKQRIFSELESACREDCILASNTSTIDISLIGRNTRAAGRILGAHFFSPAHIMPLLEIVRTDETSPQVVLDTLEFAAAIRKSPVVVGNCTGFAVNRCFFPYNMAAMMLVDLGLDPYKIDRDIKEGFGMPMGPFALSDLVGADIGFHVGSNFVESFPERVYQSTMLVEMNRQRRLGQKTGAGFYRYGGDGRRGAPDPEGICPFVDHSRRAAKLPAAAAGMSTQDVIEFVFFPVVNEGCRIVAEGIVDKPADLDVAIVLGMGFPAFRGGPIKWADLVGAQRIVSRLEGWAQQFPAHAGFFRPCEYLTRCAAAGSPLEQGAAPAAPRL</sequence>
<dbReference type="FunFam" id="3.40.50.720:FF:000009">
    <property type="entry name" value="Fatty oxidation complex, alpha subunit"/>
    <property type="match status" value="1"/>
</dbReference>
<evidence type="ECO:0000256" key="6">
    <source>
        <dbReference type="ARBA" id="ARBA00022832"/>
    </source>
</evidence>
<dbReference type="EMBL" id="GBEZ01015698">
    <property type="protein sequence ID" value="JAC70487.1"/>
    <property type="molecule type" value="Transcribed_RNA"/>
</dbReference>
<dbReference type="Pfam" id="PF00725">
    <property type="entry name" value="3HCDH"/>
    <property type="match status" value="2"/>
</dbReference>
<evidence type="ECO:0000313" key="20">
    <source>
        <dbReference type="EMBL" id="JAC70487.1"/>
    </source>
</evidence>